<gene>
    <name evidence="2" type="ORF">K5P26_12780</name>
</gene>
<organism evidence="2 3">
    <name type="scientific">Sphingopyxis jiangsuensis</name>
    <dbReference type="NCBI Taxonomy" id="2871171"/>
    <lineage>
        <taxon>Bacteria</taxon>
        <taxon>Pseudomonadati</taxon>
        <taxon>Pseudomonadota</taxon>
        <taxon>Alphaproteobacteria</taxon>
        <taxon>Sphingomonadales</taxon>
        <taxon>Sphingomonadaceae</taxon>
        <taxon>Sphingopyxis</taxon>
    </lineage>
</organism>
<feature type="transmembrane region" description="Helical" evidence="1">
    <location>
        <begin position="80"/>
        <end position="104"/>
    </location>
</feature>
<comment type="caution">
    <text evidence="2">The sequence shown here is derived from an EMBL/GenBank/DDBJ whole genome shotgun (WGS) entry which is preliminary data.</text>
</comment>
<sequence>MATTTSDAAITESFWERMALGLALLILFGFAQFALRGFVDPFGVPLSTHFHGLAMLAWLALLVVQPRLVRQGDMAMHRRLGRLGVALSMLVVGLGFYVGISVIAAGRLPPFFTPHYFLVLVSVELLAFGGLVWAAVAHRSRTDWHRRFMIGSAIMLLEPALGRLLPMPLMIGWWDLPIAIIQLAAVGLIALHDRRTFGHVHSATKIVALLVILVRLTIYMVPMLPPVQALAAGLSGG</sequence>
<dbReference type="Proteomes" id="UP001166571">
    <property type="component" value="Unassembled WGS sequence"/>
</dbReference>
<feature type="transmembrane region" description="Helical" evidence="1">
    <location>
        <begin position="50"/>
        <end position="68"/>
    </location>
</feature>
<proteinExistence type="predicted"/>
<evidence type="ECO:0000313" key="2">
    <source>
        <dbReference type="EMBL" id="MBY4638016.1"/>
    </source>
</evidence>
<feature type="transmembrane region" description="Helical" evidence="1">
    <location>
        <begin position="116"/>
        <end position="136"/>
    </location>
</feature>
<keyword evidence="1" id="KW-0812">Transmembrane</keyword>
<dbReference type="RefSeq" id="WP_201927907.1">
    <property type="nucleotide sequence ID" value="NZ_JAERPO010000002.1"/>
</dbReference>
<name>A0ABS7MGZ5_9SPHN</name>
<dbReference type="EMBL" id="JAILXK010000002">
    <property type="protein sequence ID" value="MBY4638016.1"/>
    <property type="molecule type" value="Genomic_DNA"/>
</dbReference>
<feature type="transmembrane region" description="Helical" evidence="1">
    <location>
        <begin position="203"/>
        <end position="221"/>
    </location>
</feature>
<accession>A0ABS7MGZ5</accession>
<feature type="transmembrane region" description="Helical" evidence="1">
    <location>
        <begin position="148"/>
        <end position="165"/>
    </location>
</feature>
<feature type="transmembrane region" description="Helical" evidence="1">
    <location>
        <begin position="20"/>
        <end position="38"/>
    </location>
</feature>
<keyword evidence="1" id="KW-1133">Transmembrane helix</keyword>
<evidence type="ECO:0000313" key="3">
    <source>
        <dbReference type="Proteomes" id="UP001166571"/>
    </source>
</evidence>
<keyword evidence="3" id="KW-1185">Reference proteome</keyword>
<protein>
    <submittedName>
        <fullName evidence="2">Adenylate cyclase</fullName>
    </submittedName>
</protein>
<feature type="transmembrane region" description="Helical" evidence="1">
    <location>
        <begin position="171"/>
        <end position="191"/>
    </location>
</feature>
<evidence type="ECO:0000256" key="1">
    <source>
        <dbReference type="SAM" id="Phobius"/>
    </source>
</evidence>
<keyword evidence="1" id="KW-0472">Membrane</keyword>
<reference evidence="2" key="1">
    <citation type="submission" date="2021-08" db="EMBL/GenBank/DDBJ databases">
        <title>Sphingopyxis panaciterrulae sp. nov., isolated from the surface water of the Yellow Sea.</title>
        <authorList>
            <person name="Gao Z."/>
            <person name="Zhang D."/>
            <person name="Zhang A."/>
        </authorList>
    </citation>
    <scope>NUCLEOTIDE SEQUENCE</scope>
    <source>
        <strain evidence="2">XHP0097</strain>
    </source>
</reference>